<dbReference type="EMBL" id="CP036528">
    <property type="protein sequence ID" value="QBK24535.1"/>
    <property type="molecule type" value="Genomic_DNA"/>
</dbReference>
<evidence type="ECO:0000313" key="2">
    <source>
        <dbReference type="Proteomes" id="UP000291151"/>
    </source>
</evidence>
<dbReference type="Proteomes" id="UP000291151">
    <property type="component" value="Chromosome"/>
</dbReference>
<proteinExistence type="predicted"/>
<name>A0A4P6UQ40_9BACL</name>
<keyword evidence="2" id="KW-1185">Reference proteome</keyword>
<dbReference type="RefSeq" id="WP_208650813.1">
    <property type="nucleotide sequence ID" value="NZ_CP036528.1"/>
</dbReference>
<gene>
    <name evidence="1" type="ORF">DKZ56_00565</name>
</gene>
<evidence type="ECO:0000313" key="1">
    <source>
        <dbReference type="EMBL" id="QBK24535.1"/>
    </source>
</evidence>
<dbReference type="KEGG" id="uth:DKZ56_00565"/>
<dbReference type="AlphaFoldDB" id="A0A4P6UQ40"/>
<protein>
    <submittedName>
        <fullName evidence="1">Uncharacterized protein</fullName>
    </submittedName>
</protein>
<accession>A0A4P6UQ40</accession>
<sequence length="64" mass="7177">MDAYFRLSGNEEVSAPIEKTNALNEEVSALIEKTNALNEEVSALIEKAINLKCHCIHTQYILDK</sequence>
<organism evidence="1 2">
    <name type="scientific">Ureibacillus thermophilus</name>
    <dbReference type="NCBI Taxonomy" id="367743"/>
    <lineage>
        <taxon>Bacteria</taxon>
        <taxon>Bacillati</taxon>
        <taxon>Bacillota</taxon>
        <taxon>Bacilli</taxon>
        <taxon>Bacillales</taxon>
        <taxon>Caryophanaceae</taxon>
        <taxon>Ureibacillus</taxon>
    </lineage>
</organism>
<reference evidence="1 2" key="1">
    <citation type="submission" date="2019-02" db="EMBL/GenBank/DDBJ databases">
        <title>Ureibacillus thermophilus.</title>
        <authorList>
            <person name="Sunny J.S."/>
            <person name="Natarajan A."/>
            <person name="Saleena L.M."/>
        </authorList>
    </citation>
    <scope>NUCLEOTIDE SEQUENCE [LARGE SCALE GENOMIC DNA]</scope>
    <source>
        <strain evidence="1 2">LM102</strain>
    </source>
</reference>